<keyword evidence="1" id="KW-0732">Signal</keyword>
<evidence type="ECO:0000256" key="1">
    <source>
        <dbReference type="SAM" id="SignalP"/>
    </source>
</evidence>
<organism evidence="3 4">
    <name type="scientific">Helianthus annuus</name>
    <name type="common">Common sunflower</name>
    <dbReference type="NCBI Taxonomy" id="4232"/>
    <lineage>
        <taxon>Eukaryota</taxon>
        <taxon>Viridiplantae</taxon>
        <taxon>Streptophyta</taxon>
        <taxon>Embryophyta</taxon>
        <taxon>Tracheophyta</taxon>
        <taxon>Spermatophyta</taxon>
        <taxon>Magnoliopsida</taxon>
        <taxon>eudicotyledons</taxon>
        <taxon>Gunneridae</taxon>
        <taxon>Pentapetalae</taxon>
        <taxon>asterids</taxon>
        <taxon>campanulids</taxon>
        <taxon>Asterales</taxon>
        <taxon>Asteraceae</taxon>
        <taxon>Asteroideae</taxon>
        <taxon>Heliantheae alliance</taxon>
        <taxon>Heliantheae</taxon>
        <taxon>Helianthus</taxon>
    </lineage>
</organism>
<sequence>MHIQSIRAQILLLSLYVCCFRCRLIFGDNKVQFNYNHCLRCRDHLFSIIALCASIEGTSP</sequence>
<dbReference type="Gramene" id="mRNA:HanXRQr2_Chr01g0010461">
    <property type="protein sequence ID" value="CDS:HanXRQr2_Chr01g0010461.1"/>
    <property type="gene ID" value="HanXRQr2_Chr01g0010461"/>
</dbReference>
<reference evidence="2" key="3">
    <citation type="submission" date="2020-06" db="EMBL/GenBank/DDBJ databases">
        <title>Helianthus annuus Genome sequencing and assembly Release 2.</title>
        <authorList>
            <person name="Gouzy J."/>
            <person name="Langlade N."/>
            <person name="Munos S."/>
        </authorList>
    </citation>
    <scope>NUCLEOTIDE SEQUENCE</scope>
    <source>
        <tissue evidence="2">Leaves</tissue>
    </source>
</reference>
<protein>
    <submittedName>
        <fullName evidence="3">Uncharacterized protein</fullName>
    </submittedName>
</protein>
<dbReference type="AlphaFoldDB" id="A0A251VN21"/>
<gene>
    <name evidence="3" type="ORF">HannXRQ_Chr01g0008021</name>
    <name evidence="2" type="ORF">HanXRQr2_Chr01g0010461</name>
</gene>
<name>A0A251VN21_HELAN</name>
<keyword evidence="4" id="KW-1185">Reference proteome</keyword>
<reference evidence="3" key="2">
    <citation type="submission" date="2017-02" db="EMBL/GenBank/DDBJ databases">
        <title>Sunflower complete genome.</title>
        <authorList>
            <person name="Langlade N."/>
            <person name="Munos S."/>
        </authorList>
    </citation>
    <scope>NUCLEOTIDE SEQUENCE [LARGE SCALE GENOMIC DNA]</scope>
    <source>
        <tissue evidence="3">Leaves</tissue>
    </source>
</reference>
<evidence type="ECO:0000313" key="2">
    <source>
        <dbReference type="EMBL" id="KAF5821150.1"/>
    </source>
</evidence>
<dbReference type="EMBL" id="MNCJ02000316">
    <property type="protein sequence ID" value="KAF5821150.1"/>
    <property type="molecule type" value="Genomic_DNA"/>
</dbReference>
<evidence type="ECO:0000313" key="3">
    <source>
        <dbReference type="EMBL" id="OTG36476.1"/>
    </source>
</evidence>
<proteinExistence type="predicted"/>
<reference evidence="2 4" key="1">
    <citation type="journal article" date="2017" name="Nature">
        <title>The sunflower genome provides insights into oil metabolism, flowering and Asterid evolution.</title>
        <authorList>
            <person name="Badouin H."/>
            <person name="Gouzy J."/>
            <person name="Grassa C.J."/>
            <person name="Murat F."/>
            <person name="Staton S.E."/>
            <person name="Cottret L."/>
            <person name="Lelandais-Briere C."/>
            <person name="Owens G.L."/>
            <person name="Carrere S."/>
            <person name="Mayjonade B."/>
            <person name="Legrand L."/>
            <person name="Gill N."/>
            <person name="Kane N.C."/>
            <person name="Bowers J.E."/>
            <person name="Hubner S."/>
            <person name="Bellec A."/>
            <person name="Berard A."/>
            <person name="Berges H."/>
            <person name="Blanchet N."/>
            <person name="Boniface M.C."/>
            <person name="Brunel D."/>
            <person name="Catrice O."/>
            <person name="Chaidir N."/>
            <person name="Claudel C."/>
            <person name="Donnadieu C."/>
            <person name="Faraut T."/>
            <person name="Fievet G."/>
            <person name="Helmstetter N."/>
            <person name="King M."/>
            <person name="Knapp S.J."/>
            <person name="Lai Z."/>
            <person name="Le Paslier M.C."/>
            <person name="Lippi Y."/>
            <person name="Lorenzon L."/>
            <person name="Mandel J.R."/>
            <person name="Marage G."/>
            <person name="Marchand G."/>
            <person name="Marquand E."/>
            <person name="Bret-Mestries E."/>
            <person name="Morien E."/>
            <person name="Nambeesan S."/>
            <person name="Nguyen T."/>
            <person name="Pegot-Espagnet P."/>
            <person name="Pouilly N."/>
            <person name="Raftis F."/>
            <person name="Sallet E."/>
            <person name="Schiex T."/>
            <person name="Thomas J."/>
            <person name="Vandecasteele C."/>
            <person name="Vares D."/>
            <person name="Vear F."/>
            <person name="Vautrin S."/>
            <person name="Crespi M."/>
            <person name="Mangin B."/>
            <person name="Burke J.M."/>
            <person name="Salse J."/>
            <person name="Munos S."/>
            <person name="Vincourt P."/>
            <person name="Rieseberg L.H."/>
            <person name="Langlade N.B."/>
        </authorList>
    </citation>
    <scope>NUCLEOTIDE SEQUENCE [LARGE SCALE GENOMIC DNA]</scope>
    <source>
        <strain evidence="4">cv. SF193</strain>
        <tissue evidence="2">Leaves</tissue>
    </source>
</reference>
<dbReference type="InParanoid" id="A0A251VN21"/>
<dbReference type="EMBL" id="CM007890">
    <property type="protein sequence ID" value="OTG36476.1"/>
    <property type="molecule type" value="Genomic_DNA"/>
</dbReference>
<feature type="chain" id="PRO_5012264895" evidence="1">
    <location>
        <begin position="28"/>
        <end position="60"/>
    </location>
</feature>
<evidence type="ECO:0000313" key="4">
    <source>
        <dbReference type="Proteomes" id="UP000215914"/>
    </source>
</evidence>
<dbReference type="Proteomes" id="UP000215914">
    <property type="component" value="Chromosome 1"/>
</dbReference>
<feature type="signal peptide" evidence="1">
    <location>
        <begin position="1"/>
        <end position="27"/>
    </location>
</feature>
<accession>A0A251VN21</accession>